<dbReference type="EMBL" id="QANS01000008">
    <property type="protein sequence ID" value="PTU29074.1"/>
    <property type="molecule type" value="Genomic_DNA"/>
</dbReference>
<accession>A0A2T5MBF9</accession>
<dbReference type="AlphaFoldDB" id="A0A2T5MBF9"/>
<dbReference type="InterPro" id="IPR050931">
    <property type="entry name" value="Mito_Protein_Transport_Metaxin"/>
</dbReference>
<dbReference type="SUPFAM" id="SSF52833">
    <property type="entry name" value="Thioredoxin-like"/>
    <property type="match status" value="1"/>
</dbReference>
<protein>
    <submittedName>
        <fullName evidence="2">Glutathione S-transferase family protein</fullName>
    </submittedName>
</protein>
<proteinExistence type="predicted"/>
<sequence>MASPYTLYVFHISYFSGKMQAYLRYKEIAHETIEPKWGGDLLNTIYPNTGLMKVPVVKTPAGEWLADSTPMIDWFEAKHPQGAVIPSDPLQVFFSRLLEDYADEWLWRPALHYRWSYATDAHAASRRFAETFMSTQPMPKAMTAATLRERQHRIYVAGDGVTEDTWAHVESVYLNTLDRLQAIFEKQPFLLGGKPSLADFGFFASMFRHFSLDPTPSLIMQERAPAVFEWVARLWNSRHSTNTGAWAEAGTLPSGWTPILRDIGEAYLPYLHANAVAWREGRKTFDFEVQGVQYKKLPVVQYRVWCRERLQEHLAAVPEASPAAVENILRDAGALEPLMRDGHIASNLHTADAPPLCRPRKVALGDKLSRYLIGTHWHAPKATLQAGQKKSS</sequence>
<dbReference type="InterPro" id="IPR004045">
    <property type="entry name" value="Glutathione_S-Trfase_N"/>
</dbReference>
<evidence type="ECO:0000313" key="3">
    <source>
        <dbReference type="Proteomes" id="UP000244248"/>
    </source>
</evidence>
<dbReference type="Gene3D" id="1.20.1050.10">
    <property type="match status" value="1"/>
</dbReference>
<gene>
    <name evidence="2" type="ORF">CJD38_17085</name>
</gene>
<dbReference type="PANTHER" id="PTHR12289:SF67">
    <property type="match status" value="1"/>
</dbReference>
<name>A0A2T5MBF9_9GAMM</name>
<dbReference type="OrthoDB" id="508035at2"/>
<dbReference type="CDD" id="cd00299">
    <property type="entry name" value="GST_C_family"/>
    <property type="match status" value="1"/>
</dbReference>
<dbReference type="Proteomes" id="UP000244248">
    <property type="component" value="Unassembled WGS sequence"/>
</dbReference>
<dbReference type="CDD" id="cd00570">
    <property type="entry name" value="GST_N_family"/>
    <property type="match status" value="1"/>
</dbReference>
<dbReference type="GO" id="GO:0016740">
    <property type="term" value="F:transferase activity"/>
    <property type="evidence" value="ECO:0007669"/>
    <property type="project" value="UniProtKB-KW"/>
</dbReference>
<keyword evidence="2" id="KW-0808">Transferase</keyword>
<dbReference type="Pfam" id="PF13417">
    <property type="entry name" value="GST_N_3"/>
    <property type="match status" value="1"/>
</dbReference>
<dbReference type="Gene3D" id="3.40.30.10">
    <property type="entry name" value="Glutaredoxin"/>
    <property type="match status" value="1"/>
</dbReference>
<evidence type="ECO:0000313" key="2">
    <source>
        <dbReference type="EMBL" id="PTU29074.1"/>
    </source>
</evidence>
<dbReference type="InterPro" id="IPR036282">
    <property type="entry name" value="Glutathione-S-Trfase_C_sf"/>
</dbReference>
<organism evidence="2 3">
    <name type="scientific">Stenotrophobium rhamnosiphilum</name>
    <dbReference type="NCBI Taxonomy" id="2029166"/>
    <lineage>
        <taxon>Bacteria</taxon>
        <taxon>Pseudomonadati</taxon>
        <taxon>Pseudomonadota</taxon>
        <taxon>Gammaproteobacteria</taxon>
        <taxon>Nevskiales</taxon>
        <taxon>Nevskiaceae</taxon>
        <taxon>Stenotrophobium</taxon>
    </lineage>
</organism>
<dbReference type="InterPro" id="IPR036249">
    <property type="entry name" value="Thioredoxin-like_sf"/>
</dbReference>
<dbReference type="PANTHER" id="PTHR12289">
    <property type="entry name" value="METAXIN RELATED"/>
    <property type="match status" value="1"/>
</dbReference>
<dbReference type="SUPFAM" id="SSF47616">
    <property type="entry name" value="GST C-terminal domain-like"/>
    <property type="match status" value="1"/>
</dbReference>
<comment type="caution">
    <text evidence="2">The sequence shown here is derived from an EMBL/GenBank/DDBJ whole genome shotgun (WGS) entry which is preliminary data.</text>
</comment>
<dbReference type="Pfam" id="PF13410">
    <property type="entry name" value="GST_C_2"/>
    <property type="match status" value="1"/>
</dbReference>
<evidence type="ECO:0000259" key="1">
    <source>
        <dbReference type="Pfam" id="PF13417"/>
    </source>
</evidence>
<dbReference type="GO" id="GO:0005737">
    <property type="term" value="C:cytoplasm"/>
    <property type="evidence" value="ECO:0007669"/>
    <property type="project" value="TreeGrafter"/>
</dbReference>
<feature type="domain" description="GST N-terminal" evidence="1">
    <location>
        <begin position="7"/>
        <end position="81"/>
    </location>
</feature>
<keyword evidence="3" id="KW-1185">Reference proteome</keyword>
<reference evidence="2 3" key="1">
    <citation type="submission" date="2018-04" db="EMBL/GenBank/DDBJ databases">
        <title>Novel species isolated from glacier.</title>
        <authorList>
            <person name="Liu Q."/>
            <person name="Xin Y.-H."/>
        </authorList>
    </citation>
    <scope>NUCLEOTIDE SEQUENCE [LARGE SCALE GENOMIC DNA]</scope>
    <source>
        <strain evidence="2 3">GT1R17</strain>
    </source>
</reference>
<dbReference type="RefSeq" id="WP_107941605.1">
    <property type="nucleotide sequence ID" value="NZ_QANS01000008.1"/>
</dbReference>